<gene>
    <name evidence="2" type="ORF">FCM35_KLT05403</name>
</gene>
<feature type="region of interest" description="Disordered" evidence="1">
    <location>
        <begin position="439"/>
        <end position="540"/>
    </location>
</feature>
<protein>
    <submittedName>
        <fullName evidence="2">Uncharacterized protein</fullName>
    </submittedName>
</protein>
<dbReference type="Proteomes" id="UP000623129">
    <property type="component" value="Unassembled WGS sequence"/>
</dbReference>
<reference evidence="2" key="1">
    <citation type="submission" date="2020-01" db="EMBL/GenBank/DDBJ databases">
        <title>Genome sequence of Kobresia littledalei, the first chromosome-level genome in the family Cyperaceae.</title>
        <authorList>
            <person name="Qu G."/>
        </authorList>
    </citation>
    <scope>NUCLEOTIDE SEQUENCE</scope>
    <source>
        <strain evidence="2">C.B.Clarke</strain>
        <tissue evidence="2">Leaf</tissue>
    </source>
</reference>
<evidence type="ECO:0000313" key="3">
    <source>
        <dbReference type="Proteomes" id="UP000623129"/>
    </source>
</evidence>
<organism evidence="2 3">
    <name type="scientific">Carex littledalei</name>
    <dbReference type="NCBI Taxonomy" id="544730"/>
    <lineage>
        <taxon>Eukaryota</taxon>
        <taxon>Viridiplantae</taxon>
        <taxon>Streptophyta</taxon>
        <taxon>Embryophyta</taxon>
        <taxon>Tracheophyta</taxon>
        <taxon>Spermatophyta</taxon>
        <taxon>Magnoliopsida</taxon>
        <taxon>Liliopsida</taxon>
        <taxon>Poales</taxon>
        <taxon>Cyperaceae</taxon>
        <taxon>Cyperoideae</taxon>
        <taxon>Cariceae</taxon>
        <taxon>Carex</taxon>
        <taxon>Carex subgen. Euthyceras</taxon>
    </lineage>
</organism>
<sequence length="540" mass="61515">MDHGTFERDLDKNCQKKPDFIEDVLFQKDLYASYNMIQANPAYEPTYTFMEPDSPKTECNPMSLFNEIDKKQTLLTGQDGMNFEANCSYGADKGSILLTVDPTFDTVLKGHDYEEDPPTKVWQEDMNVDSMPKFSGADMAIFGLCMDQDSEGVDLAAINASQLTMNKTPMQRTIEVLDYEVDPLIQVEPENTNIDLAGQKLITELVDGGIDQNNGSVDLDISDPLQLSMDAIPMETILEDTDHEEVPFIPVEHDNMHIDLLSHILSDIDNGIVSERIDRDIDLIGGGIDVDTPNLNAITDKANREADLLERNLDHSPVVPVCNSPGRPSLEGQSRSQFPIKSRDRRRRSRSRAHCMYRSPSKYSSKLLLQSRSPVKSKDHYQRSPSRPVTNSRDSHRRSRSPNSRGSHRSRSRSRSRSGIYSRDHHIRSYSRPWVNLRDNSKRSRSRLKSTECDRRTWSRSRSPINLRDLRGRSHSQSQSSINSGGFHRSRSRSPISHRNLGRQSPRRNRPSKRSPQMPKHQQSLHPRSSRRSPIPLISE</sequence>
<dbReference type="AlphaFoldDB" id="A0A833V9Q1"/>
<feature type="compositionally biased region" description="Polar residues" evidence="1">
    <location>
        <begin position="361"/>
        <end position="374"/>
    </location>
</feature>
<dbReference type="EMBL" id="SWLB01000014">
    <property type="protein sequence ID" value="KAF3330072.1"/>
    <property type="molecule type" value="Genomic_DNA"/>
</dbReference>
<accession>A0A833V9Q1</accession>
<keyword evidence="3" id="KW-1185">Reference proteome</keyword>
<evidence type="ECO:0000313" key="2">
    <source>
        <dbReference type="EMBL" id="KAF3330072.1"/>
    </source>
</evidence>
<feature type="compositionally biased region" description="Basic residues" evidence="1">
    <location>
        <begin position="343"/>
        <end position="355"/>
    </location>
</feature>
<comment type="caution">
    <text evidence="2">The sequence shown here is derived from an EMBL/GenBank/DDBJ whole genome shotgun (WGS) entry which is preliminary data.</text>
</comment>
<evidence type="ECO:0000256" key="1">
    <source>
        <dbReference type="SAM" id="MobiDB-lite"/>
    </source>
</evidence>
<feature type="compositionally biased region" description="Low complexity" evidence="1">
    <location>
        <begin position="521"/>
        <end position="540"/>
    </location>
</feature>
<name>A0A833V9Q1_9POAL</name>
<feature type="compositionally biased region" description="Basic residues" evidence="1">
    <location>
        <begin position="395"/>
        <end position="416"/>
    </location>
</feature>
<feature type="compositionally biased region" description="Low complexity" evidence="1">
    <location>
        <begin position="475"/>
        <end position="484"/>
    </location>
</feature>
<feature type="region of interest" description="Disordered" evidence="1">
    <location>
        <begin position="316"/>
        <end position="424"/>
    </location>
</feature>
<proteinExistence type="predicted"/>